<dbReference type="AlphaFoldDB" id="A0A4Z0QJQ1"/>
<organism evidence="3 4">
    <name type="scientific">Hymenobacter metallicola</name>
    <dbReference type="NCBI Taxonomy" id="2563114"/>
    <lineage>
        <taxon>Bacteria</taxon>
        <taxon>Pseudomonadati</taxon>
        <taxon>Bacteroidota</taxon>
        <taxon>Cytophagia</taxon>
        <taxon>Cytophagales</taxon>
        <taxon>Hymenobacteraceae</taxon>
        <taxon>Hymenobacter</taxon>
    </lineage>
</organism>
<feature type="region of interest" description="Disordered" evidence="1">
    <location>
        <begin position="37"/>
        <end position="58"/>
    </location>
</feature>
<feature type="chain" id="PRO_5021189763" evidence="2">
    <location>
        <begin position="21"/>
        <end position="185"/>
    </location>
</feature>
<evidence type="ECO:0000313" key="3">
    <source>
        <dbReference type="EMBL" id="TGE29746.1"/>
    </source>
</evidence>
<feature type="region of interest" description="Disordered" evidence="1">
    <location>
        <begin position="92"/>
        <end position="150"/>
    </location>
</feature>
<dbReference type="RefSeq" id="WP_135394491.1">
    <property type="nucleotide sequence ID" value="NZ_SRMB01000001.1"/>
</dbReference>
<keyword evidence="2" id="KW-0732">Signal</keyword>
<sequence>MRYFLFLALALASCTTTRHAEQPDVLSLLTPDILPPTSELPDSLPKQGSSHAPPDRPGFVKRTAAKVVAAVKGSGKFKNKGTIIYQVGASNTASSATKPGTMATGTGASATDVKKADGPIQVGRGNQATDNSKAGQRGGAAATGEGSTLTAPTAPTTWWKWLLLGLGLGFLAPKVVMKFIPSLFT</sequence>
<gene>
    <name evidence="3" type="ORF">E5K02_09885</name>
</gene>
<comment type="caution">
    <text evidence="3">The sequence shown here is derived from an EMBL/GenBank/DDBJ whole genome shotgun (WGS) entry which is preliminary data.</text>
</comment>
<dbReference type="EMBL" id="SRMB01000001">
    <property type="protein sequence ID" value="TGE29746.1"/>
    <property type="molecule type" value="Genomic_DNA"/>
</dbReference>
<evidence type="ECO:0000256" key="2">
    <source>
        <dbReference type="SAM" id="SignalP"/>
    </source>
</evidence>
<feature type="compositionally biased region" description="Polar residues" evidence="1">
    <location>
        <begin position="124"/>
        <end position="134"/>
    </location>
</feature>
<accession>A0A4Z0QJQ1</accession>
<feature type="compositionally biased region" description="Low complexity" evidence="1">
    <location>
        <begin position="100"/>
        <end position="111"/>
    </location>
</feature>
<dbReference type="Proteomes" id="UP000298471">
    <property type="component" value="Unassembled WGS sequence"/>
</dbReference>
<evidence type="ECO:0000256" key="1">
    <source>
        <dbReference type="SAM" id="MobiDB-lite"/>
    </source>
</evidence>
<protein>
    <submittedName>
        <fullName evidence="3">Uncharacterized protein</fullName>
    </submittedName>
</protein>
<proteinExistence type="predicted"/>
<reference evidence="3 4" key="1">
    <citation type="submission" date="2019-04" db="EMBL/GenBank/DDBJ databases">
        <authorList>
            <person name="Feng G."/>
            <person name="Zhang J."/>
            <person name="Zhu H."/>
        </authorList>
    </citation>
    <scope>NUCLEOTIDE SEQUENCE [LARGE SCALE GENOMIC DNA]</scope>
    <source>
        <strain evidence="3 4">9PBR-1</strain>
    </source>
</reference>
<name>A0A4Z0QJQ1_9BACT</name>
<feature type="signal peptide" evidence="2">
    <location>
        <begin position="1"/>
        <end position="20"/>
    </location>
</feature>
<keyword evidence="4" id="KW-1185">Reference proteome</keyword>
<evidence type="ECO:0000313" key="4">
    <source>
        <dbReference type="Proteomes" id="UP000298471"/>
    </source>
</evidence>